<evidence type="ECO:0000313" key="2">
    <source>
        <dbReference type="EMBL" id="OGI51244.1"/>
    </source>
</evidence>
<gene>
    <name evidence="2" type="ORF">A3B81_03185</name>
</gene>
<dbReference type="EMBL" id="MFTA01000062">
    <property type="protein sequence ID" value="OGI51244.1"/>
    <property type="molecule type" value="Genomic_DNA"/>
</dbReference>
<organism evidence="2 3">
    <name type="scientific">Candidatus Muproteobacteria bacterium RIFCSPHIGHO2_02_FULL_65_16</name>
    <dbReference type="NCBI Taxonomy" id="1817766"/>
    <lineage>
        <taxon>Bacteria</taxon>
        <taxon>Pseudomonadati</taxon>
        <taxon>Pseudomonadota</taxon>
        <taxon>Candidatus Muproteobacteria</taxon>
    </lineage>
</organism>
<dbReference type="Gene3D" id="3.30.700.10">
    <property type="entry name" value="Glycoprotein, Type 4 Pilin"/>
    <property type="match status" value="1"/>
</dbReference>
<accession>A0A1F6U1J1</accession>
<sequence length="177" mass="18597">MTLVELIISIAIIGIAVAGVLGVMNATTMRSADPMVREQAQLIAEAYMEEILLKTFVDAASATVCPAPPALRTDYHDNVCDYSGLTDTGARNQFGTAIPALADYTVSVTVSPSPADLTAAVDLNGIVNDYGSVPNRIRVLRVDVTVTGPNGTSTVLTGYRTDYDCVIGTGVNCRPLT</sequence>
<dbReference type="Proteomes" id="UP000179362">
    <property type="component" value="Unassembled WGS sequence"/>
</dbReference>
<name>A0A1F6U1J1_9PROT</name>
<reference evidence="2 3" key="1">
    <citation type="journal article" date="2016" name="Nat. Commun.">
        <title>Thousands of microbial genomes shed light on interconnected biogeochemical processes in an aquifer system.</title>
        <authorList>
            <person name="Anantharaman K."/>
            <person name="Brown C.T."/>
            <person name="Hug L.A."/>
            <person name="Sharon I."/>
            <person name="Castelle C.J."/>
            <person name="Probst A.J."/>
            <person name="Thomas B.C."/>
            <person name="Singh A."/>
            <person name="Wilkins M.J."/>
            <person name="Karaoz U."/>
            <person name="Brodie E.L."/>
            <person name="Williams K.H."/>
            <person name="Hubbard S.S."/>
            <person name="Banfield J.F."/>
        </authorList>
    </citation>
    <scope>NUCLEOTIDE SEQUENCE [LARGE SCALE GENOMIC DNA]</scope>
</reference>
<feature type="transmembrane region" description="Helical" evidence="1">
    <location>
        <begin position="6"/>
        <end position="27"/>
    </location>
</feature>
<evidence type="ECO:0008006" key="4">
    <source>
        <dbReference type="Google" id="ProtNLM"/>
    </source>
</evidence>
<proteinExistence type="predicted"/>
<comment type="caution">
    <text evidence="2">The sequence shown here is derived from an EMBL/GenBank/DDBJ whole genome shotgun (WGS) entry which is preliminary data.</text>
</comment>
<keyword evidence="1" id="KW-1133">Transmembrane helix</keyword>
<keyword evidence="1" id="KW-0812">Transmembrane</keyword>
<evidence type="ECO:0000256" key="1">
    <source>
        <dbReference type="SAM" id="Phobius"/>
    </source>
</evidence>
<protein>
    <recommendedName>
        <fullName evidence="4">Type II secretion system protein</fullName>
    </recommendedName>
</protein>
<evidence type="ECO:0000313" key="3">
    <source>
        <dbReference type="Proteomes" id="UP000179362"/>
    </source>
</evidence>
<keyword evidence="1" id="KW-0472">Membrane</keyword>
<dbReference type="AlphaFoldDB" id="A0A1F6U1J1"/>